<evidence type="ECO:0000313" key="3">
    <source>
        <dbReference type="Proteomes" id="UP001446871"/>
    </source>
</evidence>
<dbReference type="InterPro" id="IPR036047">
    <property type="entry name" value="F-box-like_dom_sf"/>
</dbReference>
<dbReference type="InterPro" id="IPR032675">
    <property type="entry name" value="LRR_dom_sf"/>
</dbReference>
<dbReference type="InterPro" id="IPR001810">
    <property type="entry name" value="F-box_dom"/>
</dbReference>
<gene>
    <name evidence="2" type="ORF">PG996_013520</name>
</gene>
<proteinExistence type="predicted"/>
<dbReference type="EMBL" id="JAQQWM010000008">
    <property type="protein sequence ID" value="KAK8054219.1"/>
    <property type="molecule type" value="Genomic_DNA"/>
</dbReference>
<dbReference type="SUPFAM" id="SSF81383">
    <property type="entry name" value="F-box domain"/>
    <property type="match status" value="1"/>
</dbReference>
<name>A0ABR1U5P2_9PEZI</name>
<dbReference type="CDD" id="cd09917">
    <property type="entry name" value="F-box_SF"/>
    <property type="match status" value="1"/>
</dbReference>
<evidence type="ECO:0000313" key="2">
    <source>
        <dbReference type="EMBL" id="KAK8054219.1"/>
    </source>
</evidence>
<sequence>MSPILNLPRELSQQIIGQLPFLDKVRLSATCKEYRAYLIPEIFATIRFTSKEKSANAALVAVKAHGEHTTCIDFTCKAYDDERSISPLPSAAAEVLAGHHMPNLHATRLDFDFDFSTYDDCWDVDIGILAQSVEDPRHTRAVELLNWRAKENESWQALSMNQHITALTVDHFNPATEFAFDSGEALNFLGRLESATLSIREMVEEEDLCDYNDDCIPLAYLDFFRSDLYSRVLQHMHNLKHLEICAPDLCPTGVDSQYHIGVGLSPRSLPALQSLKLVNGVISEELVSFIRHHARSLTSLNIEKCVASTDYDDAGCMSWAKFFNQVYETDPVLVQLIVGGIKLPWIAKDDISSYYDRREARIIQEARCQLESQPSLKVFGYSYIYDYHIFSREYRQCAIEFRAGHDQRAYERLMGLVNTNAARVRDN</sequence>
<dbReference type="SUPFAM" id="SSF52047">
    <property type="entry name" value="RNI-like"/>
    <property type="match status" value="1"/>
</dbReference>
<dbReference type="Proteomes" id="UP001446871">
    <property type="component" value="Unassembled WGS sequence"/>
</dbReference>
<dbReference type="Pfam" id="PF00646">
    <property type="entry name" value="F-box"/>
    <property type="match status" value="1"/>
</dbReference>
<comment type="caution">
    <text evidence="2">The sequence shown here is derived from an EMBL/GenBank/DDBJ whole genome shotgun (WGS) entry which is preliminary data.</text>
</comment>
<feature type="domain" description="F-box" evidence="1">
    <location>
        <begin position="1"/>
        <end position="46"/>
    </location>
</feature>
<organism evidence="2 3">
    <name type="scientific">Apiospora saccharicola</name>
    <dbReference type="NCBI Taxonomy" id="335842"/>
    <lineage>
        <taxon>Eukaryota</taxon>
        <taxon>Fungi</taxon>
        <taxon>Dikarya</taxon>
        <taxon>Ascomycota</taxon>
        <taxon>Pezizomycotina</taxon>
        <taxon>Sordariomycetes</taxon>
        <taxon>Xylariomycetidae</taxon>
        <taxon>Amphisphaeriales</taxon>
        <taxon>Apiosporaceae</taxon>
        <taxon>Apiospora</taxon>
    </lineage>
</organism>
<evidence type="ECO:0000259" key="1">
    <source>
        <dbReference type="PROSITE" id="PS50181"/>
    </source>
</evidence>
<keyword evidence="3" id="KW-1185">Reference proteome</keyword>
<dbReference type="PROSITE" id="PS50181">
    <property type="entry name" value="FBOX"/>
    <property type="match status" value="1"/>
</dbReference>
<reference evidence="2 3" key="1">
    <citation type="submission" date="2023-01" db="EMBL/GenBank/DDBJ databases">
        <title>Analysis of 21 Apiospora genomes using comparative genomics revels a genus with tremendous synthesis potential of carbohydrate active enzymes and secondary metabolites.</title>
        <authorList>
            <person name="Sorensen T."/>
        </authorList>
    </citation>
    <scope>NUCLEOTIDE SEQUENCE [LARGE SCALE GENOMIC DNA]</scope>
    <source>
        <strain evidence="2 3">CBS 83171</strain>
    </source>
</reference>
<dbReference type="Gene3D" id="3.80.10.10">
    <property type="entry name" value="Ribonuclease Inhibitor"/>
    <property type="match status" value="1"/>
</dbReference>
<protein>
    <recommendedName>
        <fullName evidence="1">F-box domain-containing protein</fullName>
    </recommendedName>
</protein>
<accession>A0ABR1U5P2</accession>